<comment type="caution">
    <text evidence="2">The sequence shown here is derived from an EMBL/GenBank/DDBJ whole genome shotgun (WGS) entry which is preliminary data.</text>
</comment>
<dbReference type="EMBL" id="CAJNXB010003153">
    <property type="protein sequence ID" value="CAF3298962.1"/>
    <property type="molecule type" value="Genomic_DNA"/>
</dbReference>
<reference evidence="2" key="1">
    <citation type="submission" date="2021-02" db="EMBL/GenBank/DDBJ databases">
        <authorList>
            <person name="Nowell W R."/>
        </authorList>
    </citation>
    <scope>NUCLEOTIDE SEQUENCE</scope>
</reference>
<evidence type="ECO:0000313" key="2">
    <source>
        <dbReference type="EMBL" id="CAF3298962.1"/>
    </source>
</evidence>
<protein>
    <recommendedName>
        <fullName evidence="1">Reverse transcriptase domain-containing protein</fullName>
    </recommendedName>
</protein>
<dbReference type="PANTHER" id="PTHR47027:SF20">
    <property type="entry name" value="REVERSE TRANSCRIPTASE-LIKE PROTEIN WITH RNA-DIRECTED DNA POLYMERASE DOMAIN"/>
    <property type="match status" value="1"/>
</dbReference>
<dbReference type="PANTHER" id="PTHR47027">
    <property type="entry name" value="REVERSE TRANSCRIPTASE DOMAIN-CONTAINING PROTEIN"/>
    <property type="match status" value="1"/>
</dbReference>
<sequence length="903" mass="105262">MSQLSKFKYDIIGLCETRAEVESRTKWIQTGDELGIGEGNGQPCVGGVGFIINSRIASHVVEVQIHSHRLATLKLDIGRKTPLLIIQIYAPHKEYGIDEIETFYSEVETHLGQPAYQKIVIGDFNAQLGPKDTNQRYLGKFTSGTWGKNETGELLADFADANKLFIINTLFQKPPNKRWAFESTNTNKSRHEIDFGLCTDRIMVTNVESLSRLDSGSNHRPVRFTLNTKIRKKRPPIMKSVRVLHEGLLQRNIVEKDWTTNGSLSTKFDKIQRQLKTCINASSTKKPRRSRFTEATNQHLLKRKSMNRQTNPVEFAELSKLIRKKIREDHEKFRTERLLKTIEERRSLKKCQRELRQQTVMMSALKSEDGTRLTKRFDMERRIQEYYTSLFASKSILPLVEDNREEEEMPPILISEVRTAVKSLKADKAPGPDGIKNEALKFGGYELWKIITKLFNECLEIEDIPTQWKQSSTIIIPKKGDREDLKNYRPIALLPTIYKLFTKVLINRMNRQLDEQQPREQAGFRSGFSTIDHLQVINQILERTRECKIPLCMAFVDYEKAFDSIEINAVINALVRQNIPKQYIRTLLNINTGCSASFRLFNNNIAIPINRGVRQGDTISPKLFTAALEDVFRTLSWENRGIMVDGELLTHLRFADDIILFAYDVKTVAEMLKELNEASTRVGLKINRAKTQAMKNDQCASENIKLDDDTNLFVNKYTYLGQTITQDHKIEDEIRRRRSAAWFSFKNIEETLKKTKSTTLRAHLFNSTILPVLNYGCEVWTMRESDKQKLQTTQRAIERRVLGIKLVQKIPNNIIRQRTKFKDAYIDALQRKFRWAGHVARREANRWTSRTTFWWPYNFQRPRGRPANRWRKLMQDNLGRNWHQLARVWVWVWVWVLIKSRHK</sequence>
<dbReference type="InterPro" id="IPR036691">
    <property type="entry name" value="Endo/exonu/phosph_ase_sf"/>
</dbReference>
<dbReference type="SUPFAM" id="SSF56219">
    <property type="entry name" value="DNase I-like"/>
    <property type="match status" value="1"/>
</dbReference>
<dbReference type="Gene3D" id="3.60.10.10">
    <property type="entry name" value="Endonuclease/exonuclease/phosphatase"/>
    <property type="match status" value="1"/>
</dbReference>
<dbReference type="InterPro" id="IPR000477">
    <property type="entry name" value="RT_dom"/>
</dbReference>
<gene>
    <name evidence="2" type="ORF">TIS948_LOCUS18171</name>
</gene>
<organism evidence="2 3">
    <name type="scientific">Rotaria socialis</name>
    <dbReference type="NCBI Taxonomy" id="392032"/>
    <lineage>
        <taxon>Eukaryota</taxon>
        <taxon>Metazoa</taxon>
        <taxon>Spiralia</taxon>
        <taxon>Gnathifera</taxon>
        <taxon>Rotifera</taxon>
        <taxon>Eurotatoria</taxon>
        <taxon>Bdelloidea</taxon>
        <taxon>Philodinida</taxon>
        <taxon>Philodinidae</taxon>
        <taxon>Rotaria</taxon>
    </lineage>
</organism>
<accession>A0A817SKC6</accession>
<evidence type="ECO:0000313" key="3">
    <source>
        <dbReference type="Proteomes" id="UP000663825"/>
    </source>
</evidence>
<dbReference type="CDD" id="cd01650">
    <property type="entry name" value="RT_nLTR_like"/>
    <property type="match status" value="1"/>
</dbReference>
<dbReference type="Pfam" id="PF00078">
    <property type="entry name" value="RVT_1"/>
    <property type="match status" value="1"/>
</dbReference>
<dbReference type="Proteomes" id="UP000663825">
    <property type="component" value="Unassembled WGS sequence"/>
</dbReference>
<dbReference type="PROSITE" id="PS50878">
    <property type="entry name" value="RT_POL"/>
    <property type="match status" value="1"/>
</dbReference>
<dbReference type="SUPFAM" id="SSF56672">
    <property type="entry name" value="DNA/RNA polymerases"/>
    <property type="match status" value="1"/>
</dbReference>
<dbReference type="Gene3D" id="3.30.70.270">
    <property type="match status" value="1"/>
</dbReference>
<proteinExistence type="predicted"/>
<dbReference type="OrthoDB" id="407509at2759"/>
<dbReference type="InterPro" id="IPR043502">
    <property type="entry name" value="DNA/RNA_pol_sf"/>
</dbReference>
<dbReference type="InterPro" id="IPR043128">
    <property type="entry name" value="Rev_trsase/Diguanyl_cyclase"/>
</dbReference>
<dbReference type="AlphaFoldDB" id="A0A817SKC6"/>
<name>A0A817SKC6_9BILA</name>
<evidence type="ECO:0000259" key="1">
    <source>
        <dbReference type="PROSITE" id="PS50878"/>
    </source>
</evidence>
<feature type="domain" description="Reverse transcriptase" evidence="1">
    <location>
        <begin position="457"/>
        <end position="724"/>
    </location>
</feature>